<name>A0A2P4Z616_9CRYT</name>
<dbReference type="Pfam" id="PF05653">
    <property type="entry name" value="Mg_trans_NIPA"/>
    <property type="match status" value="1"/>
</dbReference>
<feature type="transmembrane region" description="Helical" evidence="5">
    <location>
        <begin position="140"/>
        <end position="162"/>
    </location>
</feature>
<keyword evidence="3 5" id="KW-1133">Transmembrane helix</keyword>
<evidence type="ECO:0000313" key="6">
    <source>
        <dbReference type="EMBL" id="POM85490.1"/>
    </source>
</evidence>
<feature type="transmembrane region" description="Helical" evidence="5">
    <location>
        <begin position="41"/>
        <end position="62"/>
    </location>
</feature>
<dbReference type="GO" id="GO:0016020">
    <property type="term" value="C:membrane"/>
    <property type="evidence" value="ECO:0007669"/>
    <property type="project" value="UniProtKB-SubCell"/>
</dbReference>
<feature type="transmembrane region" description="Helical" evidence="5">
    <location>
        <begin position="6"/>
        <end position="29"/>
    </location>
</feature>
<dbReference type="SUPFAM" id="SSF103481">
    <property type="entry name" value="Multidrug resistance efflux transporter EmrE"/>
    <property type="match status" value="1"/>
</dbReference>
<feature type="transmembrane region" description="Helical" evidence="5">
    <location>
        <begin position="370"/>
        <end position="388"/>
    </location>
</feature>
<feature type="transmembrane region" description="Helical" evidence="5">
    <location>
        <begin position="101"/>
        <end position="120"/>
    </location>
</feature>
<evidence type="ECO:0000256" key="3">
    <source>
        <dbReference type="ARBA" id="ARBA00022989"/>
    </source>
</evidence>
<keyword evidence="2 5" id="KW-0812">Transmembrane</keyword>
<dbReference type="AlphaFoldDB" id="A0A2P4Z616"/>
<evidence type="ECO:0000256" key="1">
    <source>
        <dbReference type="ARBA" id="ARBA00004141"/>
    </source>
</evidence>
<organism evidence="6 7">
    <name type="scientific">Cryptosporidium meleagridis</name>
    <dbReference type="NCBI Taxonomy" id="93969"/>
    <lineage>
        <taxon>Eukaryota</taxon>
        <taxon>Sar</taxon>
        <taxon>Alveolata</taxon>
        <taxon>Apicomplexa</taxon>
        <taxon>Conoidasida</taxon>
        <taxon>Coccidia</taxon>
        <taxon>Eucoccidiorida</taxon>
        <taxon>Eimeriorina</taxon>
        <taxon>Cryptosporidiidae</taxon>
        <taxon>Cryptosporidium</taxon>
    </lineage>
</organism>
<dbReference type="GO" id="GO:0015095">
    <property type="term" value="F:magnesium ion transmembrane transporter activity"/>
    <property type="evidence" value="ECO:0007669"/>
    <property type="project" value="InterPro"/>
</dbReference>
<proteinExistence type="predicted"/>
<keyword evidence="4 5" id="KW-0472">Membrane</keyword>
<sequence>MWYFGIFTALLSSILGGLGDNLIRLSFTLEEELSHKERRPVILRPIWILGVLFSCILNAILIVTSLNFASAMIVTPFSGLHIFWSIIFSKYILNEKIKSRHYKGTGLVISGLLFIVLFGVKDVPVYSVYELSILYSQPKFVLYCFVNISFILICTYLSLFGLDGTEENKYENKIDINNAFTNNKIENNNIDKNENSINRKSIKDIIILNRNALHLKISNLRDYLTKSKYIEYEKNVSVMDNSELNYSSSENEIKTMDIKNDNTIDDGYMNSNSDIKYGFGRENSIYESDNMGFYNKLLNYINKIEKRIEIINSLFIELTKGFPRVKISIPIKRFCICSVSGLIGGYTNVLVQNLMQIILLDGVYTLIHKLTYQLLIMILITGSIQWGFWNAALSKYQAIFVVPIVNSVLIASSGFCNLMLYYDNHYVSNSLLGIFFKMNFLLGQSLILVGIYIISRANRTLVNENNLDNNDDINNHSVNEENIFDFSKNSQKSDPMNNKLYLFLESKFSNFADITSFFKAKKEKISSSLESLLGLSKNQNLSNNHSTSSLSNTKYSKNTNQFHINNTIILPQEEYDDSQSTCIHVDNCQAATANTGIQVEKSQINVEKNFPSLSNNINHLNQQEEMDIISQQIIMPISAEHSLNALSQQENISDIDYHKKYGIELESYVLDEYDIYDFETPFSNQDYTRREAIILQNMEGNCQYEDYVNEQIINTSSMLSFGDDILEENVTQNYYESDLMATKEIEYNEDFTTNNHSHTVNLGFNHNSQSNETEVNTKTSDLKIDCNPSLSTCSTNSTVLNSVITNIL</sequence>
<dbReference type="OrthoDB" id="2504919at2759"/>
<keyword evidence="7" id="KW-1185">Reference proteome</keyword>
<gene>
    <name evidence="6" type="ORF">CmeUKMEL1_17680</name>
</gene>
<dbReference type="VEuPathDB" id="CryptoDB:CmeUKMEL1_17680"/>
<protein>
    <submittedName>
        <fullName evidence="6">Magnesium transporter NIPA family protein</fullName>
    </submittedName>
</protein>
<reference evidence="6 7" key="1">
    <citation type="submission" date="2014-04" db="EMBL/GenBank/DDBJ databases">
        <title>Comparative Genomics of Cryptosporidium Species.</title>
        <authorList>
            <person name="Silva J.C."/>
            <person name="Su Q."/>
            <person name="Chalmers R."/>
            <person name="Chibucos M.C."/>
            <person name="Elwin K."/>
            <person name="Godinez A."/>
            <person name="Guo F."/>
            <person name="Huynh K."/>
            <person name="Orvis J."/>
            <person name="Ott S."/>
            <person name="Sadzewicz L."/>
            <person name="Sengamalay N."/>
            <person name="Shetty A."/>
            <person name="Sun M."/>
            <person name="Tallon L."/>
            <person name="Xiao L."/>
            <person name="Zhang H."/>
            <person name="Fraser C.M."/>
            <person name="Zhu G."/>
            <person name="Kissinger J."/>
            <person name="Widmer G."/>
        </authorList>
    </citation>
    <scope>NUCLEOTIDE SEQUENCE [LARGE SCALE GENOMIC DNA]</scope>
    <source>
        <strain evidence="6 7">UKMEL1</strain>
    </source>
</reference>
<evidence type="ECO:0000256" key="5">
    <source>
        <dbReference type="SAM" id="Phobius"/>
    </source>
</evidence>
<dbReference type="Proteomes" id="UP000236928">
    <property type="component" value="Unassembled WGS sequence"/>
</dbReference>
<evidence type="ECO:0000256" key="4">
    <source>
        <dbReference type="ARBA" id="ARBA00023136"/>
    </source>
</evidence>
<dbReference type="PANTHER" id="PTHR12570">
    <property type="match status" value="1"/>
</dbReference>
<comment type="caution">
    <text evidence="6">The sequence shown here is derived from an EMBL/GenBank/DDBJ whole genome shotgun (WGS) entry which is preliminary data.</text>
</comment>
<feature type="transmembrane region" description="Helical" evidence="5">
    <location>
        <begin position="434"/>
        <end position="454"/>
    </location>
</feature>
<feature type="transmembrane region" description="Helical" evidence="5">
    <location>
        <begin position="334"/>
        <end position="358"/>
    </location>
</feature>
<dbReference type="InterPro" id="IPR037185">
    <property type="entry name" value="EmrE-like"/>
</dbReference>
<dbReference type="PANTHER" id="PTHR12570:SF65">
    <property type="entry name" value="MAGNESIUM TRANSPORTER NIPA9-RELATED"/>
    <property type="match status" value="1"/>
</dbReference>
<evidence type="ECO:0000313" key="7">
    <source>
        <dbReference type="Proteomes" id="UP000236928"/>
    </source>
</evidence>
<comment type="subcellular location">
    <subcellularLocation>
        <location evidence="1">Membrane</location>
        <topology evidence="1">Multi-pass membrane protein</topology>
    </subcellularLocation>
</comment>
<evidence type="ECO:0000256" key="2">
    <source>
        <dbReference type="ARBA" id="ARBA00022692"/>
    </source>
</evidence>
<feature type="transmembrane region" description="Helical" evidence="5">
    <location>
        <begin position="400"/>
        <end position="422"/>
    </location>
</feature>
<accession>A0A2P4Z616</accession>
<feature type="transmembrane region" description="Helical" evidence="5">
    <location>
        <begin position="68"/>
        <end position="89"/>
    </location>
</feature>
<dbReference type="EMBL" id="JIBK01000052">
    <property type="protein sequence ID" value="POM85490.1"/>
    <property type="molecule type" value="Genomic_DNA"/>
</dbReference>
<dbReference type="InterPro" id="IPR008521">
    <property type="entry name" value="Mg_trans_NIPA"/>
</dbReference>